<reference evidence="2 3" key="1">
    <citation type="journal article" date="2013" name="PLoS Genet.">
        <title>Comparative genome structure, secondary metabolite, and effector coding capacity across Cochliobolus pathogens.</title>
        <authorList>
            <person name="Condon B.J."/>
            <person name="Leng Y."/>
            <person name="Wu D."/>
            <person name="Bushley K.E."/>
            <person name="Ohm R.A."/>
            <person name="Otillar R."/>
            <person name="Martin J."/>
            <person name="Schackwitz W."/>
            <person name="Grimwood J."/>
            <person name="MohdZainudin N."/>
            <person name="Xue C."/>
            <person name="Wang R."/>
            <person name="Manning V.A."/>
            <person name="Dhillon B."/>
            <person name="Tu Z.J."/>
            <person name="Steffenson B.J."/>
            <person name="Salamov A."/>
            <person name="Sun H."/>
            <person name="Lowry S."/>
            <person name="LaButti K."/>
            <person name="Han J."/>
            <person name="Copeland A."/>
            <person name="Lindquist E."/>
            <person name="Barry K."/>
            <person name="Schmutz J."/>
            <person name="Baker S.E."/>
            <person name="Ciuffetti L.M."/>
            <person name="Grigoriev I.V."/>
            <person name="Zhong S."/>
            <person name="Turgeon B.G."/>
        </authorList>
    </citation>
    <scope>NUCLEOTIDE SEQUENCE [LARGE SCALE GENOMIC DNA]</scope>
    <source>
        <strain evidence="2 3">FI3</strain>
    </source>
</reference>
<name>W7ET32_BIPV3</name>
<gene>
    <name evidence="2" type="ORF">COCVIDRAFT_90717</name>
</gene>
<accession>W7ET32</accession>
<dbReference type="RefSeq" id="XP_014559927.1">
    <property type="nucleotide sequence ID" value="XM_014704441.1"/>
</dbReference>
<evidence type="ECO:0000256" key="1">
    <source>
        <dbReference type="SAM" id="MobiDB-lite"/>
    </source>
</evidence>
<dbReference type="OrthoDB" id="5404564at2759"/>
<keyword evidence="3" id="KW-1185">Reference proteome</keyword>
<feature type="compositionally biased region" description="Low complexity" evidence="1">
    <location>
        <begin position="285"/>
        <end position="307"/>
    </location>
</feature>
<feature type="compositionally biased region" description="Polar residues" evidence="1">
    <location>
        <begin position="218"/>
        <end position="231"/>
    </location>
</feature>
<feature type="compositionally biased region" description="Polar residues" evidence="1">
    <location>
        <begin position="322"/>
        <end position="333"/>
    </location>
</feature>
<sequence>MTVPSIGDILMLSQKAWKIGSAFAACHKQAPSNLGCIEAEIGGLAKALTLLAETLYAECESGLLQSADQQTRAGVAAIIGACKRAVDDLDSLIDEYQVIKKHRTVGGFAIERAWSDLVLAEYKTIPWTTEGGDLVILRDLLQVHKHAITVLVQALQRLSSTRLERVVKPMAERIDSMYTSSSSLDQQLDEVHRMVQDLDIMSRDSATPPVPPKHPARTPSTGDASYQSPTLDHSDLSRSPPRNPNLKISLPSIPYNQRLSQYSTASLTNGPPTPLPTRESTSEVSIMDSSLRYSSSSYASSEAGQSSTGWQSPQPAAKQLRLSRQQSISTRNGPASPEIREQTQRPKNRYSTLHSSPILGPEVPYELGRTLSQAEIEQLHRSATTASQRNAFEKEAFRNSAILCDVRGKVVEYSHRINRDDPRDVEMITVCTDCRIAVVRKRITDPETRTVRVVTSIWVFSDDTQVRMELRMQDEHMYIPYASYFSPAKVSITVPCELRFYDISHASGPARVAQTSWVNYVFDSPQCKKASALFQNELMGRTLLATFRTEKTLRTHSGLSKSFAYAEQMCGLETLRIWQDNDTGAVIALLHFSADFRTGYLAFYLNSARDPLSIKDDGMRQVKIRGLKVPVDAAGSQMPDPSSSAVDAAAAAAAGSTKGKDRAGSVAGIKKKKKQDKEDGVISGAKVEFATEVEKREFLDLCKVMQGNLIELPELQGVN</sequence>
<organism evidence="2 3">
    <name type="scientific">Bipolaris victoriae (strain FI3)</name>
    <name type="common">Victoria blight of oats agent</name>
    <name type="synonym">Cochliobolus victoriae</name>
    <dbReference type="NCBI Taxonomy" id="930091"/>
    <lineage>
        <taxon>Eukaryota</taxon>
        <taxon>Fungi</taxon>
        <taxon>Dikarya</taxon>
        <taxon>Ascomycota</taxon>
        <taxon>Pezizomycotina</taxon>
        <taxon>Dothideomycetes</taxon>
        <taxon>Pleosporomycetidae</taxon>
        <taxon>Pleosporales</taxon>
        <taxon>Pleosporineae</taxon>
        <taxon>Pleosporaceae</taxon>
        <taxon>Bipolaris</taxon>
    </lineage>
</organism>
<evidence type="ECO:0000313" key="2">
    <source>
        <dbReference type="EMBL" id="EUN30314.1"/>
    </source>
</evidence>
<feature type="region of interest" description="Disordered" evidence="1">
    <location>
        <begin position="203"/>
        <end position="361"/>
    </location>
</feature>
<evidence type="ECO:0008006" key="4">
    <source>
        <dbReference type="Google" id="ProtNLM"/>
    </source>
</evidence>
<dbReference type="HOGENOM" id="CLU_023458_0_0_1"/>
<feature type="compositionally biased region" description="Polar residues" evidence="1">
    <location>
        <begin position="254"/>
        <end position="270"/>
    </location>
</feature>
<proteinExistence type="predicted"/>
<dbReference type="Proteomes" id="UP000054337">
    <property type="component" value="Unassembled WGS sequence"/>
</dbReference>
<dbReference type="EMBL" id="KI968706">
    <property type="protein sequence ID" value="EUN30314.1"/>
    <property type="molecule type" value="Genomic_DNA"/>
</dbReference>
<dbReference type="AlphaFoldDB" id="W7ET32"/>
<evidence type="ECO:0000313" key="3">
    <source>
        <dbReference type="Proteomes" id="UP000054337"/>
    </source>
</evidence>
<protein>
    <recommendedName>
        <fullName evidence="4">Fungal N-terminal domain-containing protein</fullName>
    </recommendedName>
</protein>
<dbReference type="GeneID" id="26259242"/>